<dbReference type="eggNOG" id="COG0446">
    <property type="taxonomic scope" value="Bacteria"/>
</dbReference>
<gene>
    <name evidence="2" type="primary">rubB</name>
    <name evidence="2" type="ORF">GOALK_027_00060</name>
</gene>
<dbReference type="Proteomes" id="UP000003558">
    <property type="component" value="Unassembled WGS sequence"/>
</dbReference>
<accession>F9VRT2</accession>
<feature type="region of interest" description="Disordered" evidence="1">
    <location>
        <begin position="1"/>
        <end position="22"/>
    </location>
</feature>
<evidence type="ECO:0000313" key="3">
    <source>
        <dbReference type="Proteomes" id="UP000003558"/>
    </source>
</evidence>
<dbReference type="STRING" id="1027371.GOALK_027_00060"/>
<protein>
    <submittedName>
        <fullName evidence="2">Rubredoxin reductase</fullName>
    </submittedName>
</protein>
<proteinExistence type="predicted"/>
<comment type="caution">
    <text evidence="2">The sequence shown here is derived from an EMBL/GenBank/DDBJ whole genome shotgun (WGS) entry which is preliminary data.</text>
</comment>
<dbReference type="GeneID" id="80262250"/>
<name>F9VRT2_9ACTN</name>
<reference evidence="2 3" key="1">
    <citation type="submission" date="2011-05" db="EMBL/GenBank/DDBJ databases">
        <title>Whole genome shotgun sequence of Gordonia alkanivorans NBRC 16433.</title>
        <authorList>
            <person name="Hosoyama A."/>
            <person name="Nakamura S."/>
            <person name="Takarada H."/>
            <person name="Tsuchikane K."/>
            <person name="Yamazaki S."/>
            <person name="Fujita N."/>
        </authorList>
    </citation>
    <scope>NUCLEOTIDE SEQUENCE [LARGE SCALE GENOMIC DNA]</scope>
    <source>
        <strain evidence="2 3">NBRC 16433</strain>
    </source>
</reference>
<dbReference type="EMBL" id="BACI01000027">
    <property type="protein sequence ID" value="GAA11321.1"/>
    <property type="molecule type" value="Genomic_DNA"/>
</dbReference>
<evidence type="ECO:0000256" key="1">
    <source>
        <dbReference type="SAM" id="MobiDB-lite"/>
    </source>
</evidence>
<evidence type="ECO:0000313" key="2">
    <source>
        <dbReference type="EMBL" id="GAA11321.1"/>
    </source>
</evidence>
<organism evidence="2 3">
    <name type="scientific">Gordonia alkanivorans NBRC 16433</name>
    <dbReference type="NCBI Taxonomy" id="1027371"/>
    <lineage>
        <taxon>Bacteria</taxon>
        <taxon>Bacillati</taxon>
        <taxon>Actinomycetota</taxon>
        <taxon>Actinomycetes</taxon>
        <taxon>Mycobacteriales</taxon>
        <taxon>Gordoniaceae</taxon>
        <taxon>Gordonia</taxon>
    </lineage>
</organism>
<dbReference type="RefSeq" id="WP_006357489.1">
    <property type="nucleotide sequence ID" value="NZ_BACI01000027.1"/>
</dbReference>
<sequence>MPGPATVRPGEPTGAGQWPTTTEHGKLVAMTIATDLGLAPGPATPLPRVPLAWSMQHSRNIQMNGWPATAVRFDVDVDTGSAVDAGGGSALRAEISNARVPVGAAG</sequence>
<dbReference type="AlphaFoldDB" id="F9VRT2"/>